<protein>
    <submittedName>
        <fullName evidence="3">Uncharacterized protein</fullName>
    </submittedName>
</protein>
<accession>A0A7R9PHZ1</accession>
<evidence type="ECO:0000256" key="1">
    <source>
        <dbReference type="ARBA" id="ARBA00022574"/>
    </source>
</evidence>
<name>A0A7R9PHZ1_TIMGE</name>
<sequence>MPKERSMLTETMIKEATFWGQDYVLSGSDCGHVFAWDRHSGALVMLLEADHHVVNCLQPHPFLPILATSGIDYDVKLWAPLQDEPCFDLQQAQVLMKRNEVMLEETKDTITVPASFMIRMLACLNQIRRVVIMLSYRLRCPGFDPRTSRFSSEAMLLEQGQLILVRTNEGLLEQKSGDFGLEI</sequence>
<dbReference type="SUPFAM" id="SSF50978">
    <property type="entry name" value="WD40 repeat-like"/>
    <property type="match status" value="1"/>
</dbReference>
<keyword evidence="2" id="KW-0677">Repeat</keyword>
<dbReference type="GO" id="GO:0005737">
    <property type="term" value="C:cytoplasm"/>
    <property type="evidence" value="ECO:0007669"/>
    <property type="project" value="TreeGrafter"/>
</dbReference>
<dbReference type="Gene3D" id="2.130.10.10">
    <property type="entry name" value="YVTN repeat-like/Quinoprotein amine dehydrogenase"/>
    <property type="match status" value="1"/>
</dbReference>
<dbReference type="GO" id="GO:0045944">
    <property type="term" value="P:positive regulation of transcription by RNA polymerase II"/>
    <property type="evidence" value="ECO:0007669"/>
    <property type="project" value="TreeGrafter"/>
</dbReference>
<keyword evidence="1" id="KW-0853">WD repeat</keyword>
<dbReference type="InterPro" id="IPR045151">
    <property type="entry name" value="DCAF8"/>
</dbReference>
<evidence type="ECO:0000313" key="3">
    <source>
        <dbReference type="EMBL" id="CAD7587072.1"/>
    </source>
</evidence>
<reference evidence="3" key="1">
    <citation type="submission" date="2020-11" db="EMBL/GenBank/DDBJ databases">
        <authorList>
            <person name="Tran Van P."/>
        </authorList>
    </citation>
    <scope>NUCLEOTIDE SEQUENCE</scope>
</reference>
<gene>
    <name evidence="3" type="ORF">TGEB3V08_LOCUS1300</name>
</gene>
<proteinExistence type="predicted"/>
<organism evidence="3">
    <name type="scientific">Timema genevievae</name>
    <name type="common">Walking stick</name>
    <dbReference type="NCBI Taxonomy" id="629358"/>
    <lineage>
        <taxon>Eukaryota</taxon>
        <taxon>Metazoa</taxon>
        <taxon>Ecdysozoa</taxon>
        <taxon>Arthropoda</taxon>
        <taxon>Hexapoda</taxon>
        <taxon>Insecta</taxon>
        <taxon>Pterygota</taxon>
        <taxon>Neoptera</taxon>
        <taxon>Polyneoptera</taxon>
        <taxon>Phasmatodea</taxon>
        <taxon>Timematodea</taxon>
        <taxon>Timematoidea</taxon>
        <taxon>Timematidae</taxon>
        <taxon>Timema</taxon>
    </lineage>
</organism>
<dbReference type="InterPro" id="IPR015943">
    <property type="entry name" value="WD40/YVTN_repeat-like_dom_sf"/>
</dbReference>
<dbReference type="InterPro" id="IPR036322">
    <property type="entry name" value="WD40_repeat_dom_sf"/>
</dbReference>
<dbReference type="PANTHER" id="PTHR15574">
    <property type="entry name" value="WD REPEAT DOMAIN-CONTAINING FAMILY"/>
    <property type="match status" value="1"/>
</dbReference>
<dbReference type="EMBL" id="OE839394">
    <property type="protein sequence ID" value="CAD7587072.1"/>
    <property type="molecule type" value="Genomic_DNA"/>
</dbReference>
<dbReference type="PANTHER" id="PTHR15574:SF39">
    <property type="entry name" value="DDB1- AND CUL4-ASSOCIATED FACTOR 6"/>
    <property type="match status" value="1"/>
</dbReference>
<dbReference type="AlphaFoldDB" id="A0A7R9PHZ1"/>
<dbReference type="GO" id="GO:0080008">
    <property type="term" value="C:Cul4-RING E3 ubiquitin ligase complex"/>
    <property type="evidence" value="ECO:0007669"/>
    <property type="project" value="TreeGrafter"/>
</dbReference>
<evidence type="ECO:0000256" key="2">
    <source>
        <dbReference type="ARBA" id="ARBA00022737"/>
    </source>
</evidence>